<dbReference type="AlphaFoldDB" id="A0A517SCU9"/>
<accession>A0A517SCU9</accession>
<organism evidence="1 2">
    <name type="scientific">Caulifigura coniformis</name>
    <dbReference type="NCBI Taxonomy" id="2527983"/>
    <lineage>
        <taxon>Bacteria</taxon>
        <taxon>Pseudomonadati</taxon>
        <taxon>Planctomycetota</taxon>
        <taxon>Planctomycetia</taxon>
        <taxon>Planctomycetales</taxon>
        <taxon>Planctomycetaceae</taxon>
        <taxon>Caulifigura</taxon>
    </lineage>
</organism>
<dbReference type="OrthoDB" id="286978at2"/>
<evidence type="ECO:0000313" key="1">
    <source>
        <dbReference type="EMBL" id="QDT53954.1"/>
    </source>
</evidence>
<dbReference type="Proteomes" id="UP000315700">
    <property type="component" value="Chromosome"/>
</dbReference>
<gene>
    <name evidence="1" type="ORF">Pan44_19810</name>
</gene>
<reference evidence="1 2" key="1">
    <citation type="submission" date="2019-02" db="EMBL/GenBank/DDBJ databases">
        <title>Deep-cultivation of Planctomycetes and their phenomic and genomic characterization uncovers novel biology.</title>
        <authorList>
            <person name="Wiegand S."/>
            <person name="Jogler M."/>
            <person name="Boedeker C."/>
            <person name="Pinto D."/>
            <person name="Vollmers J."/>
            <person name="Rivas-Marin E."/>
            <person name="Kohn T."/>
            <person name="Peeters S.H."/>
            <person name="Heuer A."/>
            <person name="Rast P."/>
            <person name="Oberbeckmann S."/>
            <person name="Bunk B."/>
            <person name="Jeske O."/>
            <person name="Meyerdierks A."/>
            <person name="Storesund J.E."/>
            <person name="Kallscheuer N."/>
            <person name="Luecker S."/>
            <person name="Lage O.M."/>
            <person name="Pohl T."/>
            <person name="Merkel B.J."/>
            <person name="Hornburger P."/>
            <person name="Mueller R.-W."/>
            <person name="Bruemmer F."/>
            <person name="Labrenz M."/>
            <person name="Spormann A.M."/>
            <person name="Op den Camp H."/>
            <person name="Overmann J."/>
            <person name="Amann R."/>
            <person name="Jetten M.S.M."/>
            <person name="Mascher T."/>
            <person name="Medema M.H."/>
            <person name="Devos D.P."/>
            <person name="Kaster A.-K."/>
            <person name="Ovreas L."/>
            <person name="Rohde M."/>
            <person name="Galperin M.Y."/>
            <person name="Jogler C."/>
        </authorList>
    </citation>
    <scope>NUCLEOTIDE SEQUENCE [LARGE SCALE GENOMIC DNA]</scope>
    <source>
        <strain evidence="1 2">Pan44</strain>
    </source>
</reference>
<dbReference type="EMBL" id="CP036271">
    <property type="protein sequence ID" value="QDT53954.1"/>
    <property type="molecule type" value="Genomic_DNA"/>
</dbReference>
<proteinExistence type="predicted"/>
<dbReference type="RefSeq" id="WP_145029589.1">
    <property type="nucleotide sequence ID" value="NZ_CP036271.1"/>
</dbReference>
<evidence type="ECO:0000313" key="2">
    <source>
        <dbReference type="Proteomes" id="UP000315700"/>
    </source>
</evidence>
<keyword evidence="2" id="KW-1185">Reference proteome</keyword>
<sequence>MKIPSPNGMTLRQKLMEADKLTRELMDHLERGFIPKAHTLRRVTRHGGEVENESITDLTVRSTADLVLDSAAFSQELALGLEGFLTAIDADVNQNRA</sequence>
<name>A0A517SCU9_9PLAN</name>
<dbReference type="KEGG" id="ccos:Pan44_19810"/>
<protein>
    <submittedName>
        <fullName evidence="1">Uncharacterized protein</fullName>
    </submittedName>
</protein>
<dbReference type="InParanoid" id="A0A517SCU9"/>